<dbReference type="Proteomes" id="UP000244336">
    <property type="component" value="Chromosome 5"/>
</dbReference>
<protein>
    <submittedName>
        <fullName evidence="2">Uncharacterized protein</fullName>
    </submittedName>
</protein>
<dbReference type="Gramene" id="PUZ54314">
    <property type="protein sequence ID" value="PUZ54314"/>
    <property type="gene ID" value="GQ55_5G121200"/>
</dbReference>
<gene>
    <name evidence="2" type="ORF">GQ55_5G121200</name>
</gene>
<evidence type="ECO:0000256" key="1">
    <source>
        <dbReference type="SAM" id="SignalP"/>
    </source>
</evidence>
<keyword evidence="1" id="KW-0732">Signal</keyword>
<feature type="signal peptide" evidence="1">
    <location>
        <begin position="1"/>
        <end position="35"/>
    </location>
</feature>
<accession>A0A2T7DFI9</accession>
<evidence type="ECO:0000313" key="3">
    <source>
        <dbReference type="Proteomes" id="UP000244336"/>
    </source>
</evidence>
<organism evidence="2 3">
    <name type="scientific">Panicum hallii var. hallii</name>
    <dbReference type="NCBI Taxonomy" id="1504633"/>
    <lineage>
        <taxon>Eukaryota</taxon>
        <taxon>Viridiplantae</taxon>
        <taxon>Streptophyta</taxon>
        <taxon>Embryophyta</taxon>
        <taxon>Tracheophyta</taxon>
        <taxon>Spermatophyta</taxon>
        <taxon>Magnoliopsida</taxon>
        <taxon>Liliopsida</taxon>
        <taxon>Poales</taxon>
        <taxon>Poaceae</taxon>
        <taxon>PACMAD clade</taxon>
        <taxon>Panicoideae</taxon>
        <taxon>Panicodae</taxon>
        <taxon>Paniceae</taxon>
        <taxon>Panicinae</taxon>
        <taxon>Panicum</taxon>
        <taxon>Panicum sect. Panicum</taxon>
    </lineage>
</organism>
<name>A0A2T7DFI9_9POAL</name>
<keyword evidence="3" id="KW-1185">Reference proteome</keyword>
<evidence type="ECO:0000313" key="2">
    <source>
        <dbReference type="EMBL" id="PUZ54314.1"/>
    </source>
</evidence>
<feature type="chain" id="PRO_5015643671" evidence="1">
    <location>
        <begin position="36"/>
        <end position="50"/>
    </location>
</feature>
<sequence>MRVGDGVRDAGASISAAGVLLPLLALSGAPCPVSASKSPKSNFLLPFVLM</sequence>
<dbReference type="EMBL" id="CM009753">
    <property type="protein sequence ID" value="PUZ54314.1"/>
    <property type="molecule type" value="Genomic_DNA"/>
</dbReference>
<dbReference type="AlphaFoldDB" id="A0A2T7DFI9"/>
<proteinExistence type="predicted"/>
<reference evidence="2 3" key="1">
    <citation type="submission" date="2018-04" db="EMBL/GenBank/DDBJ databases">
        <title>WGS assembly of Panicum hallii var. hallii HAL2.</title>
        <authorList>
            <person name="Lovell J."/>
            <person name="Jenkins J."/>
            <person name="Lowry D."/>
            <person name="Mamidi S."/>
            <person name="Sreedasyam A."/>
            <person name="Weng X."/>
            <person name="Barry K."/>
            <person name="Bonette J."/>
            <person name="Campitelli B."/>
            <person name="Daum C."/>
            <person name="Gordon S."/>
            <person name="Gould B."/>
            <person name="Lipzen A."/>
            <person name="MacQueen A."/>
            <person name="Palacio-Mejia J."/>
            <person name="Plott C."/>
            <person name="Shakirov E."/>
            <person name="Shu S."/>
            <person name="Yoshinaga Y."/>
            <person name="Zane M."/>
            <person name="Rokhsar D."/>
            <person name="Grimwood J."/>
            <person name="Schmutz J."/>
            <person name="Juenger T."/>
        </authorList>
    </citation>
    <scope>NUCLEOTIDE SEQUENCE [LARGE SCALE GENOMIC DNA]</scope>
    <source>
        <strain evidence="3">cv. HAL2</strain>
    </source>
</reference>